<dbReference type="AlphaFoldDB" id="A0A1V9Y4M2"/>
<proteinExistence type="predicted"/>
<gene>
    <name evidence="3" type="ORF">ACHHYP_17351</name>
</gene>
<feature type="region of interest" description="Disordered" evidence="2">
    <location>
        <begin position="1"/>
        <end position="22"/>
    </location>
</feature>
<dbReference type="OrthoDB" id="74321at2759"/>
<keyword evidence="4" id="KW-1185">Reference proteome</keyword>
<name>A0A1V9Y4M2_ACHHY</name>
<feature type="coiled-coil region" evidence="1">
    <location>
        <begin position="26"/>
        <end position="58"/>
    </location>
</feature>
<evidence type="ECO:0000313" key="4">
    <source>
        <dbReference type="Proteomes" id="UP000243579"/>
    </source>
</evidence>
<reference evidence="3 4" key="1">
    <citation type="journal article" date="2014" name="Genome Biol. Evol.">
        <title>The secreted proteins of Achlya hypogyna and Thraustotheca clavata identify the ancestral oomycete secretome and reveal gene acquisitions by horizontal gene transfer.</title>
        <authorList>
            <person name="Misner I."/>
            <person name="Blouin N."/>
            <person name="Leonard G."/>
            <person name="Richards T.A."/>
            <person name="Lane C.E."/>
        </authorList>
    </citation>
    <scope>NUCLEOTIDE SEQUENCE [LARGE SCALE GENOMIC DNA]</scope>
    <source>
        <strain evidence="3 4">ATCC 48635</strain>
    </source>
</reference>
<evidence type="ECO:0000313" key="3">
    <source>
        <dbReference type="EMBL" id="OQR80671.1"/>
    </source>
</evidence>
<dbReference type="Proteomes" id="UP000243579">
    <property type="component" value="Unassembled WGS sequence"/>
</dbReference>
<keyword evidence="1" id="KW-0175">Coiled coil</keyword>
<evidence type="ECO:0000256" key="2">
    <source>
        <dbReference type="SAM" id="MobiDB-lite"/>
    </source>
</evidence>
<sequence length="364" mass="41124">MPTISPSTKGAETEGTAAPKRKTKCRNAYQREMQRIYRKAEADERKRLQDTVATLEAALVTERLARSLLPWRDVADALGNASKASIEKNVTMRRRVMHAAVLARAMHDYVSRLLATSATLHGRIETWQHVSLLSSQAARSLGFDWITRQLYHNTNAVLAANDFPVTTDTFFDINVSEDSTTVVIRHMRTVPWPVDVVTQGYHTFFIGGNGFGYALEELDSDLHLLEHDMVYRRRNVGNRVLGNMQQNYVHRQFREPHRSVLVARNILSDEHHPLGMYKRDASGWVVATAAGPHHTLVQEVWTVCPLLKGSENEPAPLVDEGYLYGLDLTTVPPHLQFPTLQQAVFRTGQSVLAKRAQFFETLKS</sequence>
<organism evidence="3 4">
    <name type="scientific">Achlya hypogyna</name>
    <name type="common">Oomycete</name>
    <name type="synonym">Protoachlya hypogyna</name>
    <dbReference type="NCBI Taxonomy" id="1202772"/>
    <lineage>
        <taxon>Eukaryota</taxon>
        <taxon>Sar</taxon>
        <taxon>Stramenopiles</taxon>
        <taxon>Oomycota</taxon>
        <taxon>Saprolegniomycetes</taxon>
        <taxon>Saprolegniales</taxon>
        <taxon>Achlyaceae</taxon>
        <taxon>Achlya</taxon>
    </lineage>
</organism>
<dbReference type="EMBL" id="JNBR01002889">
    <property type="protein sequence ID" value="OQR80671.1"/>
    <property type="molecule type" value="Genomic_DNA"/>
</dbReference>
<feature type="compositionally biased region" description="Polar residues" evidence="2">
    <location>
        <begin position="1"/>
        <end position="10"/>
    </location>
</feature>
<protein>
    <submittedName>
        <fullName evidence="3">Uncharacterized protein</fullName>
    </submittedName>
</protein>
<accession>A0A1V9Y4M2</accession>
<comment type="caution">
    <text evidence="3">The sequence shown here is derived from an EMBL/GenBank/DDBJ whole genome shotgun (WGS) entry which is preliminary data.</text>
</comment>
<evidence type="ECO:0000256" key="1">
    <source>
        <dbReference type="SAM" id="Coils"/>
    </source>
</evidence>